<feature type="transmembrane region" description="Helical" evidence="2">
    <location>
        <begin position="12"/>
        <end position="30"/>
    </location>
</feature>
<reference evidence="3" key="1">
    <citation type="journal article" date="2020" name="mSystems">
        <title>Genome- and Community-Level Interaction Insights into Carbon Utilization and Element Cycling Functions of Hydrothermarchaeota in Hydrothermal Sediment.</title>
        <authorList>
            <person name="Zhou Z."/>
            <person name="Liu Y."/>
            <person name="Xu W."/>
            <person name="Pan J."/>
            <person name="Luo Z.H."/>
            <person name="Li M."/>
        </authorList>
    </citation>
    <scope>NUCLEOTIDE SEQUENCE [LARGE SCALE GENOMIC DNA]</scope>
    <source>
        <strain evidence="3">SpSt-508</strain>
    </source>
</reference>
<organism evidence="3">
    <name type="scientific">Schlesneria paludicola</name>
    <dbReference type="NCBI Taxonomy" id="360056"/>
    <lineage>
        <taxon>Bacteria</taxon>
        <taxon>Pseudomonadati</taxon>
        <taxon>Planctomycetota</taxon>
        <taxon>Planctomycetia</taxon>
        <taxon>Planctomycetales</taxon>
        <taxon>Planctomycetaceae</taxon>
        <taxon>Schlesneria</taxon>
    </lineage>
</organism>
<feature type="region of interest" description="Disordered" evidence="1">
    <location>
        <begin position="34"/>
        <end position="59"/>
    </location>
</feature>
<evidence type="ECO:0000313" key="3">
    <source>
        <dbReference type="EMBL" id="HGT41137.1"/>
    </source>
</evidence>
<keyword evidence="2" id="KW-1133">Transmembrane helix</keyword>
<name>A0A7C4LQS5_9PLAN</name>
<evidence type="ECO:0000256" key="2">
    <source>
        <dbReference type="SAM" id="Phobius"/>
    </source>
</evidence>
<evidence type="ECO:0000256" key="1">
    <source>
        <dbReference type="SAM" id="MobiDB-lite"/>
    </source>
</evidence>
<keyword evidence="2" id="KW-0812">Transmembrane</keyword>
<keyword evidence="2" id="KW-0472">Membrane</keyword>
<proteinExistence type="predicted"/>
<comment type="caution">
    <text evidence="3">The sequence shown here is derived from an EMBL/GenBank/DDBJ whole genome shotgun (WGS) entry which is preliminary data.</text>
</comment>
<accession>A0A7C4LQS5</accession>
<sequence length="59" mass="6494">MDEVAQRFLEWLIKFGAVSLLLLSAAHLVGRRLRGRQLSSRKPPPESTGVSPPSPTPKN</sequence>
<gene>
    <name evidence="3" type="ORF">ENS64_17970</name>
</gene>
<protein>
    <submittedName>
        <fullName evidence="3">Uncharacterized protein</fullName>
    </submittedName>
</protein>
<dbReference type="AlphaFoldDB" id="A0A7C4LQS5"/>
<dbReference type="EMBL" id="DSVQ01000019">
    <property type="protein sequence ID" value="HGT41137.1"/>
    <property type="molecule type" value="Genomic_DNA"/>
</dbReference>